<dbReference type="Pfam" id="PF14368">
    <property type="entry name" value="LTP_2"/>
    <property type="match status" value="1"/>
</dbReference>
<dbReference type="InterPro" id="IPR036312">
    <property type="entry name" value="Bifun_inhib/LTP/seed_sf"/>
</dbReference>
<organism evidence="3 4">
    <name type="scientific">Senna tora</name>
    <dbReference type="NCBI Taxonomy" id="362788"/>
    <lineage>
        <taxon>Eukaryota</taxon>
        <taxon>Viridiplantae</taxon>
        <taxon>Streptophyta</taxon>
        <taxon>Embryophyta</taxon>
        <taxon>Tracheophyta</taxon>
        <taxon>Spermatophyta</taxon>
        <taxon>Magnoliopsida</taxon>
        <taxon>eudicotyledons</taxon>
        <taxon>Gunneridae</taxon>
        <taxon>Pentapetalae</taxon>
        <taxon>rosids</taxon>
        <taxon>fabids</taxon>
        <taxon>Fabales</taxon>
        <taxon>Fabaceae</taxon>
        <taxon>Caesalpinioideae</taxon>
        <taxon>Cassia clade</taxon>
        <taxon>Senna</taxon>
    </lineage>
</organism>
<dbReference type="PANTHER" id="PTHR33286">
    <property type="entry name" value="BIFUNCTIONAL INHIBITOR/LIPID-TRANSFER PROTEIN/SEED STORAGE 2S ALBUMIN SUPERFAMILY PROTEIN"/>
    <property type="match status" value="1"/>
</dbReference>
<comment type="caution">
    <text evidence="3">The sequence shown here is derived from an EMBL/GenBank/DDBJ whole genome shotgun (WGS) entry which is preliminary data.</text>
</comment>
<name>A0A834WWA3_9FABA</name>
<dbReference type="SMART" id="SM00499">
    <property type="entry name" value="AAI"/>
    <property type="match status" value="1"/>
</dbReference>
<feature type="domain" description="Bifunctional inhibitor/plant lipid transfer protein/seed storage helical" evidence="2">
    <location>
        <begin position="46"/>
        <end position="110"/>
    </location>
</feature>
<feature type="signal peptide" evidence="1">
    <location>
        <begin position="1"/>
        <end position="23"/>
    </location>
</feature>
<keyword evidence="1" id="KW-0732">Signal</keyword>
<protein>
    <submittedName>
        <fullName evidence="3">Putative lipid-transfer protein DIR1</fullName>
    </submittedName>
</protein>
<dbReference type="AlphaFoldDB" id="A0A834WWA3"/>
<reference evidence="3" key="1">
    <citation type="submission" date="2020-09" db="EMBL/GenBank/DDBJ databases">
        <title>Genome-Enabled Discovery of Anthraquinone Biosynthesis in Senna tora.</title>
        <authorList>
            <person name="Kang S.-H."/>
            <person name="Pandey R.P."/>
            <person name="Lee C.-M."/>
            <person name="Sim J.-S."/>
            <person name="Jeong J.-T."/>
            <person name="Choi B.-S."/>
            <person name="Jung M."/>
            <person name="Ginzburg D."/>
            <person name="Zhao K."/>
            <person name="Won S.Y."/>
            <person name="Oh T.-J."/>
            <person name="Yu Y."/>
            <person name="Kim N.-H."/>
            <person name="Lee O.R."/>
            <person name="Lee T.-H."/>
            <person name="Bashyal P."/>
            <person name="Kim T.-S."/>
            <person name="Lee W.-H."/>
            <person name="Kawkins C."/>
            <person name="Kim C.-K."/>
            <person name="Kim J.S."/>
            <person name="Ahn B.O."/>
            <person name="Rhee S.Y."/>
            <person name="Sohng J.K."/>
        </authorList>
    </citation>
    <scope>NUCLEOTIDE SEQUENCE</scope>
    <source>
        <tissue evidence="3">Leaf</tissue>
    </source>
</reference>
<dbReference type="Gene3D" id="1.10.110.10">
    <property type="entry name" value="Plant lipid-transfer and hydrophobic proteins"/>
    <property type="match status" value="1"/>
</dbReference>
<accession>A0A834WWA3</accession>
<keyword evidence="4" id="KW-1185">Reference proteome</keyword>
<feature type="chain" id="PRO_5032949077" evidence="1">
    <location>
        <begin position="24"/>
        <end position="122"/>
    </location>
</feature>
<dbReference type="SUPFAM" id="SSF47699">
    <property type="entry name" value="Bifunctional inhibitor/lipid-transfer protein/seed storage 2S albumin"/>
    <property type="match status" value="1"/>
</dbReference>
<proteinExistence type="predicted"/>
<dbReference type="EMBL" id="JAAIUW010000005">
    <property type="protein sequence ID" value="KAF7833691.1"/>
    <property type="molecule type" value="Genomic_DNA"/>
</dbReference>
<dbReference type="OrthoDB" id="653734at2759"/>
<sequence>MASGRRSWLTSTMTLLVIAGTLICSNNVMMVSGQCGGSVSDAIAQCGQYVSKTGPTIPPSPECCTVLKQFNIVCVCKTLVTKDVVKLISVPKAIYVARHCGLKLKSGSKCGPITIPSIPAKH</sequence>
<dbReference type="InterPro" id="IPR016140">
    <property type="entry name" value="Bifunc_inhib/LTP/seed_store"/>
</dbReference>
<gene>
    <name evidence="3" type="ORF">G2W53_016024</name>
</gene>
<evidence type="ECO:0000313" key="3">
    <source>
        <dbReference type="EMBL" id="KAF7833691.1"/>
    </source>
</evidence>
<evidence type="ECO:0000256" key="1">
    <source>
        <dbReference type="SAM" id="SignalP"/>
    </source>
</evidence>
<evidence type="ECO:0000313" key="4">
    <source>
        <dbReference type="Proteomes" id="UP000634136"/>
    </source>
</evidence>
<evidence type="ECO:0000259" key="2">
    <source>
        <dbReference type="SMART" id="SM00499"/>
    </source>
</evidence>
<dbReference type="Proteomes" id="UP000634136">
    <property type="component" value="Unassembled WGS sequence"/>
</dbReference>
<dbReference type="PANTHER" id="PTHR33286:SF1">
    <property type="entry name" value="OS01G0800600 PROTEIN"/>
    <property type="match status" value="1"/>
</dbReference>